<dbReference type="EMBL" id="NOIH01000039">
    <property type="protein sequence ID" value="OYD52466.1"/>
    <property type="molecule type" value="Genomic_DNA"/>
</dbReference>
<dbReference type="Pfam" id="PF11964">
    <property type="entry name" value="SpoIIAA-like"/>
    <property type="match status" value="1"/>
</dbReference>
<dbReference type="OrthoDB" id="8562463at2"/>
<dbReference type="InterPro" id="IPR021866">
    <property type="entry name" value="SpoIIAA-like"/>
</dbReference>
<sequence length="120" mass="14062">MINIEHRDRLVAVTVFGEFALADYKEFEELVNYKIQFSGPIDLLFDLREMVGFTLDVAWEEVKFSRQHSHDFRRIAVLTDDQWLTWSAWVSQLFVDAEVQVFDDEAEARDWLGSAAETVE</sequence>
<dbReference type="RefSeq" id="WP_094269769.1">
    <property type="nucleotide sequence ID" value="NZ_NOIH01000039.1"/>
</dbReference>
<dbReference type="InterPro" id="IPR038396">
    <property type="entry name" value="SpoIIAA-like_sf"/>
</dbReference>
<dbReference type="InterPro" id="IPR036513">
    <property type="entry name" value="STAS_dom_sf"/>
</dbReference>
<name>A0A235ETU1_9RHOO</name>
<reference evidence="1 2" key="1">
    <citation type="submission" date="2017-07" db="EMBL/GenBank/DDBJ databases">
        <title>Thauera sp. KNDSS-Mac4 genome sequence and assembly.</title>
        <authorList>
            <person name="Mayilraj S."/>
        </authorList>
    </citation>
    <scope>NUCLEOTIDE SEQUENCE [LARGE SCALE GENOMIC DNA]</scope>
    <source>
        <strain evidence="1 2">KNDSS-Mac4</strain>
    </source>
</reference>
<dbReference type="Gene3D" id="3.40.50.10600">
    <property type="entry name" value="SpoIIaa-like domains"/>
    <property type="match status" value="1"/>
</dbReference>
<dbReference type="AlphaFoldDB" id="A0A235ETU1"/>
<evidence type="ECO:0000313" key="2">
    <source>
        <dbReference type="Proteomes" id="UP000215181"/>
    </source>
</evidence>
<dbReference type="SUPFAM" id="SSF52091">
    <property type="entry name" value="SpoIIaa-like"/>
    <property type="match status" value="1"/>
</dbReference>
<keyword evidence="2" id="KW-1185">Reference proteome</keyword>
<organism evidence="1 2">
    <name type="scientific">Thauera propionica</name>
    <dbReference type="NCBI Taxonomy" id="2019431"/>
    <lineage>
        <taxon>Bacteria</taxon>
        <taxon>Pseudomonadati</taxon>
        <taxon>Pseudomonadota</taxon>
        <taxon>Betaproteobacteria</taxon>
        <taxon>Rhodocyclales</taxon>
        <taxon>Zoogloeaceae</taxon>
        <taxon>Thauera</taxon>
    </lineage>
</organism>
<accession>A0A235ETU1</accession>
<evidence type="ECO:0000313" key="1">
    <source>
        <dbReference type="EMBL" id="OYD52466.1"/>
    </source>
</evidence>
<comment type="caution">
    <text evidence="1">The sequence shown here is derived from an EMBL/GenBank/DDBJ whole genome shotgun (WGS) entry which is preliminary data.</text>
</comment>
<gene>
    <name evidence="1" type="ORF">CGK74_18090</name>
</gene>
<dbReference type="Proteomes" id="UP000215181">
    <property type="component" value="Unassembled WGS sequence"/>
</dbReference>
<protein>
    <submittedName>
        <fullName evidence="1">STAS/SEC14 domain-containing protein</fullName>
    </submittedName>
</protein>
<proteinExistence type="predicted"/>